<dbReference type="EMBL" id="JBGUBD010000001">
    <property type="protein sequence ID" value="MFA9477087.1"/>
    <property type="molecule type" value="Genomic_DNA"/>
</dbReference>
<proteinExistence type="inferred from homology"/>
<dbReference type="Pfam" id="PF00005">
    <property type="entry name" value="ABC_tran"/>
    <property type="match status" value="1"/>
</dbReference>
<dbReference type="InterPro" id="IPR050153">
    <property type="entry name" value="Metal_Ion_Import_ABC"/>
</dbReference>
<feature type="region of interest" description="Disordered" evidence="5">
    <location>
        <begin position="275"/>
        <end position="294"/>
    </location>
</feature>
<sequence>MHQHADCHHDDSLARHDPAHDAICLDHVSYHYPPRLFDRDQQAAQLALDDVTLHIERGVNLGIIGPNGAGKSTLLRIMLGLLEGYTGSVHIAGLTPRDACRQGNIVGYVPQRADVEWRFPLTATQVVRMGLVGKTGLFRWYSKSDKQYVEHIMEQVGVTDLRNRTIGALSGGQQQRLFIARALVAKPSILILDEPLVGIDETGQRQFAELIHALHESLELTMVIVSHDIQAIAAGCNRVACLKRRIHYHDAPEGLTPEVLAEVFEHEIAPVIRRTDLNAKSPRHQDAKQRTPEN</sequence>
<dbReference type="SUPFAM" id="SSF52540">
    <property type="entry name" value="P-loop containing nucleoside triphosphate hydrolases"/>
    <property type="match status" value="1"/>
</dbReference>
<dbReference type="InterPro" id="IPR017871">
    <property type="entry name" value="ABC_transporter-like_CS"/>
</dbReference>
<accession>A0ABV4U2K7</accession>
<comment type="similarity">
    <text evidence="1">Belongs to the ABC transporter superfamily.</text>
</comment>
<dbReference type="PANTHER" id="PTHR42734">
    <property type="entry name" value="METAL TRANSPORT SYSTEM ATP-BINDING PROTEIN TM_0124-RELATED"/>
    <property type="match status" value="1"/>
</dbReference>
<dbReference type="PROSITE" id="PS00211">
    <property type="entry name" value="ABC_TRANSPORTER_1"/>
    <property type="match status" value="1"/>
</dbReference>
<evidence type="ECO:0000256" key="3">
    <source>
        <dbReference type="ARBA" id="ARBA00022741"/>
    </source>
</evidence>
<keyword evidence="3" id="KW-0547">Nucleotide-binding</keyword>
<protein>
    <submittedName>
        <fullName evidence="7">Metal ABC transporter ATP-binding protein</fullName>
    </submittedName>
</protein>
<dbReference type="GO" id="GO:0005524">
    <property type="term" value="F:ATP binding"/>
    <property type="evidence" value="ECO:0007669"/>
    <property type="project" value="UniProtKB-KW"/>
</dbReference>
<dbReference type="Proteomes" id="UP001575105">
    <property type="component" value="Unassembled WGS sequence"/>
</dbReference>
<dbReference type="InterPro" id="IPR003439">
    <property type="entry name" value="ABC_transporter-like_ATP-bd"/>
</dbReference>
<dbReference type="InterPro" id="IPR027417">
    <property type="entry name" value="P-loop_NTPase"/>
</dbReference>
<dbReference type="PROSITE" id="PS50893">
    <property type="entry name" value="ABC_TRANSPORTER_2"/>
    <property type="match status" value="1"/>
</dbReference>
<dbReference type="PANTHER" id="PTHR42734:SF17">
    <property type="entry name" value="METAL TRANSPORT SYSTEM ATP-BINDING PROTEIN TM_0124-RELATED"/>
    <property type="match status" value="1"/>
</dbReference>
<evidence type="ECO:0000259" key="6">
    <source>
        <dbReference type="PROSITE" id="PS50893"/>
    </source>
</evidence>
<keyword evidence="4 7" id="KW-0067">ATP-binding</keyword>
<keyword evidence="8" id="KW-1185">Reference proteome</keyword>
<evidence type="ECO:0000256" key="1">
    <source>
        <dbReference type="ARBA" id="ARBA00005417"/>
    </source>
</evidence>
<dbReference type="SMART" id="SM00382">
    <property type="entry name" value="AAA"/>
    <property type="match status" value="1"/>
</dbReference>
<evidence type="ECO:0000256" key="2">
    <source>
        <dbReference type="ARBA" id="ARBA00022448"/>
    </source>
</evidence>
<dbReference type="Gene3D" id="3.40.50.300">
    <property type="entry name" value="P-loop containing nucleotide triphosphate hydrolases"/>
    <property type="match status" value="1"/>
</dbReference>
<name>A0ABV4U2K7_9BACT</name>
<comment type="caution">
    <text evidence="7">The sequence shown here is derived from an EMBL/GenBank/DDBJ whole genome shotgun (WGS) entry which is preliminary data.</text>
</comment>
<evidence type="ECO:0000313" key="8">
    <source>
        <dbReference type="Proteomes" id="UP001575105"/>
    </source>
</evidence>
<evidence type="ECO:0000256" key="4">
    <source>
        <dbReference type="ARBA" id="ARBA00022840"/>
    </source>
</evidence>
<dbReference type="CDD" id="cd03235">
    <property type="entry name" value="ABC_Metallic_Cations"/>
    <property type="match status" value="1"/>
</dbReference>
<feature type="domain" description="ABC transporter" evidence="6">
    <location>
        <begin position="23"/>
        <end position="268"/>
    </location>
</feature>
<dbReference type="InterPro" id="IPR003593">
    <property type="entry name" value="AAA+_ATPase"/>
</dbReference>
<reference evidence="7 8" key="1">
    <citation type="submission" date="2024-08" db="EMBL/GenBank/DDBJ databases">
        <title>Whole-genome sequencing of halo(alkali)philic microorganisms from hypersaline lakes.</title>
        <authorList>
            <person name="Sorokin D.Y."/>
            <person name="Merkel A.Y."/>
            <person name="Messina E."/>
            <person name="Yakimov M."/>
        </authorList>
    </citation>
    <scope>NUCLEOTIDE SEQUENCE [LARGE SCALE GENOMIC DNA]</scope>
    <source>
        <strain evidence="7 8">AB-hyl4</strain>
    </source>
</reference>
<gene>
    <name evidence="7" type="ORF">ACERK3_02150</name>
</gene>
<keyword evidence="2" id="KW-0813">Transport</keyword>
<evidence type="ECO:0000256" key="5">
    <source>
        <dbReference type="SAM" id="MobiDB-lite"/>
    </source>
</evidence>
<organism evidence="7 8">
    <name type="scientific">Natronomicrosphaera hydrolytica</name>
    <dbReference type="NCBI Taxonomy" id="3242702"/>
    <lineage>
        <taxon>Bacteria</taxon>
        <taxon>Pseudomonadati</taxon>
        <taxon>Planctomycetota</taxon>
        <taxon>Phycisphaerae</taxon>
        <taxon>Phycisphaerales</taxon>
        <taxon>Phycisphaeraceae</taxon>
        <taxon>Natronomicrosphaera</taxon>
    </lineage>
</organism>
<evidence type="ECO:0000313" key="7">
    <source>
        <dbReference type="EMBL" id="MFA9477087.1"/>
    </source>
</evidence>
<dbReference type="RefSeq" id="WP_425344009.1">
    <property type="nucleotide sequence ID" value="NZ_JBGUBD010000001.1"/>
</dbReference>